<reference evidence="2" key="1">
    <citation type="submission" date="2021-06" db="EMBL/GenBank/DDBJ databases">
        <title>Parelaphostrongylus tenuis whole genome reference sequence.</title>
        <authorList>
            <person name="Garwood T.J."/>
            <person name="Larsen P.A."/>
            <person name="Fountain-Jones N.M."/>
            <person name="Garbe J.R."/>
            <person name="Macchietto M.G."/>
            <person name="Kania S.A."/>
            <person name="Gerhold R.W."/>
            <person name="Richards J.E."/>
            <person name="Wolf T.M."/>
        </authorList>
    </citation>
    <scope>NUCLEOTIDE SEQUENCE</scope>
    <source>
        <strain evidence="2">MNPRO001-30</strain>
        <tissue evidence="2">Meninges</tissue>
    </source>
</reference>
<dbReference type="EMBL" id="JAHQIW010000664">
    <property type="protein sequence ID" value="KAJ1349447.1"/>
    <property type="molecule type" value="Genomic_DNA"/>
</dbReference>
<evidence type="ECO:0000313" key="2">
    <source>
        <dbReference type="EMBL" id="KAJ1349447.1"/>
    </source>
</evidence>
<keyword evidence="3" id="KW-1185">Reference proteome</keyword>
<accession>A0AAD5MI84</accession>
<name>A0AAD5MI84_PARTN</name>
<dbReference type="Proteomes" id="UP001196413">
    <property type="component" value="Unassembled WGS sequence"/>
</dbReference>
<dbReference type="AlphaFoldDB" id="A0AAD5MI84"/>
<sequence>MRLLAKLLVDEVNWCNLLATVRCETPSSSAKLRMLDEGSSSTAVHNHFHPNQMASQNEAHLRDQE</sequence>
<feature type="region of interest" description="Disordered" evidence="1">
    <location>
        <begin position="35"/>
        <end position="65"/>
    </location>
</feature>
<gene>
    <name evidence="2" type="ORF">KIN20_005020</name>
</gene>
<evidence type="ECO:0000256" key="1">
    <source>
        <dbReference type="SAM" id="MobiDB-lite"/>
    </source>
</evidence>
<organism evidence="2 3">
    <name type="scientific">Parelaphostrongylus tenuis</name>
    <name type="common">Meningeal worm</name>
    <dbReference type="NCBI Taxonomy" id="148309"/>
    <lineage>
        <taxon>Eukaryota</taxon>
        <taxon>Metazoa</taxon>
        <taxon>Ecdysozoa</taxon>
        <taxon>Nematoda</taxon>
        <taxon>Chromadorea</taxon>
        <taxon>Rhabditida</taxon>
        <taxon>Rhabditina</taxon>
        <taxon>Rhabditomorpha</taxon>
        <taxon>Strongyloidea</taxon>
        <taxon>Metastrongylidae</taxon>
        <taxon>Parelaphostrongylus</taxon>
    </lineage>
</organism>
<comment type="caution">
    <text evidence="2">The sequence shown here is derived from an EMBL/GenBank/DDBJ whole genome shotgun (WGS) entry which is preliminary data.</text>
</comment>
<protein>
    <submittedName>
        <fullName evidence="2">Uncharacterized protein</fullName>
    </submittedName>
</protein>
<proteinExistence type="predicted"/>
<evidence type="ECO:0000313" key="3">
    <source>
        <dbReference type="Proteomes" id="UP001196413"/>
    </source>
</evidence>